<protein>
    <submittedName>
        <fullName evidence="4">Methyltransferase-like protein 5</fullName>
    </submittedName>
</protein>
<organism evidence="4 5">
    <name type="scientific">Datura stramonium</name>
    <name type="common">Jimsonweed</name>
    <name type="synonym">Common thornapple</name>
    <dbReference type="NCBI Taxonomy" id="4076"/>
    <lineage>
        <taxon>Eukaryota</taxon>
        <taxon>Viridiplantae</taxon>
        <taxon>Streptophyta</taxon>
        <taxon>Embryophyta</taxon>
        <taxon>Tracheophyta</taxon>
        <taxon>Spermatophyta</taxon>
        <taxon>Magnoliopsida</taxon>
        <taxon>eudicotyledons</taxon>
        <taxon>Gunneridae</taxon>
        <taxon>Pentapetalae</taxon>
        <taxon>asterids</taxon>
        <taxon>lamiids</taxon>
        <taxon>Solanales</taxon>
        <taxon>Solanaceae</taxon>
        <taxon>Solanoideae</taxon>
        <taxon>Datureae</taxon>
        <taxon>Datura</taxon>
    </lineage>
</organism>
<reference evidence="4 5" key="1">
    <citation type="journal article" date="2021" name="BMC Genomics">
        <title>Datura genome reveals duplications of psychoactive alkaloid biosynthetic genes and high mutation rate following tissue culture.</title>
        <authorList>
            <person name="Rajewski A."/>
            <person name="Carter-House D."/>
            <person name="Stajich J."/>
            <person name="Litt A."/>
        </authorList>
    </citation>
    <scope>NUCLEOTIDE SEQUENCE [LARGE SCALE GENOMIC DNA]</scope>
    <source>
        <strain evidence="4">AR-01</strain>
    </source>
</reference>
<keyword evidence="1" id="KW-0547">Nucleotide-binding</keyword>
<dbReference type="Gene3D" id="3.80.10.10">
    <property type="entry name" value="Ribonuclease Inhibitor"/>
    <property type="match status" value="1"/>
</dbReference>
<sequence length="254" mass="29225">MEEVAEKCVKDLIDRNLISIHRVSSFDGKIKACGMHDMIRELCLREARNIHFVNVLMDNQNPNEQARHDFSTKCRSLISIQSEQFNSASDQLAMFRNSKSHSVLLSIRKPSSSRIMQECFPRNLKKLAFTGTCLPWEDLRVVGKLPKLEALKLAYDACVGEEWRVFEEGFPQLLLQHLCLCYWRASSDHFPHRERLVLDRCWYMDSIPQDFAEITTLELIDISDCAESVGNSAKKFLQEIEDNYGSSSVEVCIS</sequence>
<dbReference type="Proteomes" id="UP000823775">
    <property type="component" value="Unassembled WGS sequence"/>
</dbReference>
<evidence type="ECO:0000256" key="2">
    <source>
        <dbReference type="ARBA" id="ARBA00022840"/>
    </source>
</evidence>
<dbReference type="PANTHER" id="PTHR15140:SF29">
    <property type="entry name" value="LATE BLIGHT RESISTANCE PROTEIN R1-A-LIKE"/>
    <property type="match status" value="1"/>
</dbReference>
<dbReference type="InterPro" id="IPR058922">
    <property type="entry name" value="WHD_DRP"/>
</dbReference>
<keyword evidence="5" id="KW-1185">Reference proteome</keyword>
<gene>
    <name evidence="4" type="primary">METTL5_2</name>
    <name evidence="4" type="ORF">HAX54_024384</name>
</gene>
<proteinExistence type="predicted"/>
<accession>A0ABS8UY62</accession>
<dbReference type="PANTHER" id="PTHR15140">
    <property type="entry name" value="TUBULIN-SPECIFIC CHAPERONE E"/>
    <property type="match status" value="1"/>
</dbReference>
<dbReference type="InterPro" id="IPR032675">
    <property type="entry name" value="LRR_dom_sf"/>
</dbReference>
<evidence type="ECO:0000256" key="1">
    <source>
        <dbReference type="ARBA" id="ARBA00022741"/>
    </source>
</evidence>
<feature type="domain" description="Disease resistance protein winged helix" evidence="3">
    <location>
        <begin position="1"/>
        <end position="42"/>
    </location>
</feature>
<evidence type="ECO:0000313" key="5">
    <source>
        <dbReference type="Proteomes" id="UP000823775"/>
    </source>
</evidence>
<dbReference type="SUPFAM" id="SSF52047">
    <property type="entry name" value="RNI-like"/>
    <property type="match status" value="1"/>
</dbReference>
<name>A0ABS8UY62_DATST</name>
<comment type="caution">
    <text evidence="4">The sequence shown here is derived from an EMBL/GenBank/DDBJ whole genome shotgun (WGS) entry which is preliminary data.</text>
</comment>
<dbReference type="EMBL" id="JACEIK010002974">
    <property type="protein sequence ID" value="MCD9639678.1"/>
    <property type="molecule type" value="Genomic_DNA"/>
</dbReference>
<evidence type="ECO:0000313" key="4">
    <source>
        <dbReference type="EMBL" id="MCD9639678.1"/>
    </source>
</evidence>
<dbReference type="Pfam" id="PF23559">
    <property type="entry name" value="WHD_DRP"/>
    <property type="match status" value="1"/>
</dbReference>
<evidence type="ECO:0000259" key="3">
    <source>
        <dbReference type="Pfam" id="PF23559"/>
    </source>
</evidence>
<keyword evidence="2" id="KW-0067">ATP-binding</keyword>